<accession>A0ABT1S178</accession>
<dbReference type="Pfam" id="PF12010">
    <property type="entry name" value="DUF3502"/>
    <property type="match status" value="1"/>
</dbReference>
<evidence type="ECO:0000256" key="2">
    <source>
        <dbReference type="SAM" id="MobiDB-lite"/>
    </source>
</evidence>
<name>A0ABT1S178_9FIRM</name>
<feature type="compositionally biased region" description="Polar residues" evidence="2">
    <location>
        <begin position="38"/>
        <end position="48"/>
    </location>
</feature>
<keyword evidence="6" id="KW-1185">Reference proteome</keyword>
<dbReference type="GeneID" id="90532207"/>
<evidence type="ECO:0000313" key="5">
    <source>
        <dbReference type="EMBL" id="MCQ4840583.1"/>
    </source>
</evidence>
<dbReference type="PANTHER" id="PTHR43649:SF33">
    <property type="entry name" value="POLYGALACTURONAN_RHAMNOGALACTURONAN-BINDING PROTEIN YTCQ"/>
    <property type="match status" value="1"/>
</dbReference>
<comment type="caution">
    <text evidence="5">The sequence shown here is derived from an EMBL/GenBank/DDBJ whole genome shotgun (WGS) entry which is preliminary data.</text>
</comment>
<keyword evidence="1 3" id="KW-0732">Signal</keyword>
<feature type="domain" description="DUF3502" evidence="4">
    <location>
        <begin position="447"/>
        <end position="512"/>
    </location>
</feature>
<gene>
    <name evidence="5" type="ORF">NE695_11745</name>
</gene>
<dbReference type="InterPro" id="IPR050490">
    <property type="entry name" value="Bact_solute-bd_prot1"/>
</dbReference>
<dbReference type="RefSeq" id="WP_066863299.1">
    <property type="nucleotide sequence ID" value="NZ_CABKVV010000013.1"/>
</dbReference>
<dbReference type="Gene3D" id="3.40.190.10">
    <property type="entry name" value="Periplasmic binding protein-like II"/>
    <property type="match status" value="1"/>
</dbReference>
<evidence type="ECO:0000256" key="3">
    <source>
        <dbReference type="SAM" id="SignalP"/>
    </source>
</evidence>
<feature type="compositionally biased region" description="Low complexity" evidence="2">
    <location>
        <begin position="26"/>
        <end position="37"/>
    </location>
</feature>
<evidence type="ECO:0000256" key="1">
    <source>
        <dbReference type="ARBA" id="ARBA00022729"/>
    </source>
</evidence>
<dbReference type="Proteomes" id="UP001524473">
    <property type="component" value="Unassembled WGS sequence"/>
</dbReference>
<feature type="chain" id="PRO_5046388544" evidence="3">
    <location>
        <begin position="22"/>
        <end position="516"/>
    </location>
</feature>
<dbReference type="PROSITE" id="PS51257">
    <property type="entry name" value="PROKAR_LIPOPROTEIN"/>
    <property type="match status" value="1"/>
</dbReference>
<evidence type="ECO:0000313" key="6">
    <source>
        <dbReference type="Proteomes" id="UP001524473"/>
    </source>
</evidence>
<feature type="region of interest" description="Disordered" evidence="2">
    <location>
        <begin position="26"/>
        <end position="48"/>
    </location>
</feature>
<feature type="signal peptide" evidence="3">
    <location>
        <begin position="1"/>
        <end position="21"/>
    </location>
</feature>
<dbReference type="EMBL" id="JANFZH010000026">
    <property type="protein sequence ID" value="MCQ4840583.1"/>
    <property type="molecule type" value="Genomic_DNA"/>
</dbReference>
<reference evidence="5 6" key="1">
    <citation type="submission" date="2022-06" db="EMBL/GenBank/DDBJ databases">
        <title>Isolation of gut microbiota from human fecal samples.</title>
        <authorList>
            <person name="Pamer E.G."/>
            <person name="Barat B."/>
            <person name="Waligurski E."/>
            <person name="Medina S."/>
            <person name="Paddock L."/>
            <person name="Mostad J."/>
        </authorList>
    </citation>
    <scope>NUCLEOTIDE SEQUENCE [LARGE SCALE GENOMIC DNA]</scope>
    <source>
        <strain evidence="5 6">DFI.9.73</strain>
    </source>
</reference>
<dbReference type="InterPro" id="IPR022627">
    <property type="entry name" value="DUF3502"/>
</dbReference>
<dbReference type="PANTHER" id="PTHR43649">
    <property type="entry name" value="ARABINOSE-BINDING PROTEIN-RELATED"/>
    <property type="match status" value="1"/>
</dbReference>
<evidence type="ECO:0000259" key="4">
    <source>
        <dbReference type="Pfam" id="PF12010"/>
    </source>
</evidence>
<dbReference type="SUPFAM" id="SSF53850">
    <property type="entry name" value="Periplasmic binding protein-like II"/>
    <property type="match status" value="1"/>
</dbReference>
<organism evidence="5 6">
    <name type="scientific">Neglectibacter timonensis</name>
    <dbReference type="NCBI Taxonomy" id="1776382"/>
    <lineage>
        <taxon>Bacteria</taxon>
        <taxon>Bacillati</taxon>
        <taxon>Bacillota</taxon>
        <taxon>Clostridia</taxon>
        <taxon>Eubacteriales</taxon>
        <taxon>Oscillospiraceae</taxon>
        <taxon>Neglectibacter</taxon>
    </lineage>
</organism>
<sequence>MKNFVAIVLAAFMLVSLAACEQTESSSPSSTLESADSVQSETKTVSGVDNSEPVELTMVIQTDGIECADNAMLDEAINELLNEKLNVTLNIKRCTFTDTRTNMNLWLSSGEPCDVFNSWFSWNTYKDYYADLTPYQDLMPNALEALGNFISNGYNGDQLLGLPAIKDWVSYSCYMMRKDIVEETGMNPEEIKTFADFEVLLRKIKENHPDMYPLTNGTAGRSTLFTSTVNAREDGTQYMTDMCIGTGLGIGLMDPATSSEVSCMFFSDFYKDTIEMAYRWTEEGLMYDSSILNGFEQVVAGTAAGYGTSYKPGIESQETVSCGTEMVAVCMPDPKDGVLVTNTNFNWGVNKNCKDPERACQLLDLLYYDVDLNNLLSWGIEGVHYIKTDDPNIIEYPEGIDASTVSYYSWGKWELPNNYLQYVMAPSPSNLWEEMDEFNMAAAPSKALGFVFDTTPVEGEITAVQNVITQYDPGLGSGTLEPSKLEEFQQALLDNGVQKIIDEAQRQLDEFISNKQ</sequence>
<protein>
    <submittedName>
        <fullName evidence="5">ABC transporter substrate-binding protein</fullName>
    </submittedName>
</protein>
<proteinExistence type="predicted"/>